<dbReference type="AlphaFoldDB" id="A0AAX1MXI7"/>
<dbReference type="EMBL" id="CP076132">
    <property type="protein sequence ID" value="QWG00059.1"/>
    <property type="molecule type" value="Genomic_DNA"/>
</dbReference>
<sequence>MIRKEEKIDQLIDREVKKLKHSIKSGMLPIEFISFDIFIENFSDDYQIDSAQIEYVKDKSRSVLKDNNVKIKGI</sequence>
<accession>A0AAX1MXI7</accession>
<gene>
    <name evidence="1" type="ORF">KMW28_10365</name>
</gene>
<dbReference type="Proteomes" id="UP000678679">
    <property type="component" value="Chromosome 1"/>
</dbReference>
<dbReference type="RefSeq" id="WP_169663473.1">
    <property type="nucleotide sequence ID" value="NZ_CP076132.1"/>
</dbReference>
<evidence type="ECO:0000313" key="1">
    <source>
        <dbReference type="EMBL" id="QWG00059.1"/>
    </source>
</evidence>
<keyword evidence="2" id="KW-1185">Reference proteome</keyword>
<reference evidence="1 2" key="1">
    <citation type="submission" date="2021-05" db="EMBL/GenBank/DDBJ databases">
        <title>Comparative genomic studies on the polysaccharide-degrading batcterial strains of the Flammeovirga genus.</title>
        <authorList>
            <person name="Zewei F."/>
            <person name="Zheng Z."/>
            <person name="Yu L."/>
            <person name="Ruyue G."/>
            <person name="Yanhong M."/>
            <person name="Yuanyuan C."/>
            <person name="Jingyan G."/>
            <person name="Wenjun H."/>
        </authorList>
    </citation>
    <scope>NUCLEOTIDE SEQUENCE [LARGE SCALE GENOMIC DNA]</scope>
    <source>
        <strain evidence="1 2">NBRC:100898</strain>
    </source>
</reference>
<name>A0AAX1MXI7_9BACT</name>
<proteinExistence type="predicted"/>
<organism evidence="1 2">
    <name type="scientific">Flammeovirga yaeyamensis</name>
    <dbReference type="NCBI Taxonomy" id="367791"/>
    <lineage>
        <taxon>Bacteria</taxon>
        <taxon>Pseudomonadati</taxon>
        <taxon>Bacteroidota</taxon>
        <taxon>Cytophagia</taxon>
        <taxon>Cytophagales</taxon>
        <taxon>Flammeovirgaceae</taxon>
        <taxon>Flammeovirga</taxon>
    </lineage>
</organism>
<protein>
    <submittedName>
        <fullName evidence="1">Uncharacterized protein</fullName>
    </submittedName>
</protein>
<evidence type="ECO:0000313" key="2">
    <source>
        <dbReference type="Proteomes" id="UP000678679"/>
    </source>
</evidence>
<dbReference type="KEGG" id="fya:KMW28_10365"/>